<dbReference type="Pfam" id="PF02517">
    <property type="entry name" value="Rce1-like"/>
    <property type="match status" value="1"/>
</dbReference>
<dbReference type="GO" id="GO:0080120">
    <property type="term" value="P:CAAX-box protein maturation"/>
    <property type="evidence" value="ECO:0007669"/>
    <property type="project" value="UniProtKB-ARBA"/>
</dbReference>
<dbReference type="PANTHER" id="PTHR39430:SF1">
    <property type="entry name" value="PROTEASE"/>
    <property type="match status" value="1"/>
</dbReference>
<dbReference type="InterPro" id="IPR003675">
    <property type="entry name" value="Rce1/LyrA-like_dom"/>
</dbReference>
<dbReference type="RefSeq" id="WP_120334522.1">
    <property type="nucleotide sequence ID" value="NZ_MCAQ01000023.1"/>
</dbReference>
<feature type="domain" description="CAAX prenyl protease 2/Lysostaphin resistance protein A-like" evidence="2">
    <location>
        <begin position="112"/>
        <end position="203"/>
    </location>
</feature>
<dbReference type="GO" id="GO:0004175">
    <property type="term" value="F:endopeptidase activity"/>
    <property type="evidence" value="ECO:0007669"/>
    <property type="project" value="UniProtKB-ARBA"/>
</dbReference>
<feature type="transmembrane region" description="Helical" evidence="1">
    <location>
        <begin position="36"/>
        <end position="53"/>
    </location>
</feature>
<dbReference type="Proteomes" id="UP000286402">
    <property type="component" value="Unassembled WGS sequence"/>
</dbReference>
<organism evidence="3 4">
    <name type="scientific">Sphingobacterium siyangense</name>
    <dbReference type="NCBI Taxonomy" id="459529"/>
    <lineage>
        <taxon>Bacteria</taxon>
        <taxon>Pseudomonadati</taxon>
        <taxon>Bacteroidota</taxon>
        <taxon>Sphingobacteriia</taxon>
        <taxon>Sphingobacteriales</taxon>
        <taxon>Sphingobacteriaceae</taxon>
        <taxon>Sphingobacterium</taxon>
    </lineage>
</organism>
<feature type="transmembrane region" description="Helical" evidence="1">
    <location>
        <begin position="231"/>
        <end position="252"/>
    </location>
</feature>
<name>A0A420FP69_9SPHI</name>
<dbReference type="PANTHER" id="PTHR39430">
    <property type="entry name" value="MEMBRANE-ASSOCIATED PROTEASE-RELATED"/>
    <property type="match status" value="1"/>
</dbReference>
<keyword evidence="1" id="KW-0472">Membrane</keyword>
<dbReference type="AlphaFoldDB" id="A0A420FP69"/>
<accession>A0A420FP69</accession>
<feature type="transmembrane region" description="Helical" evidence="1">
    <location>
        <begin position="106"/>
        <end position="125"/>
    </location>
</feature>
<gene>
    <name evidence="3" type="ORF">BCY89_07090</name>
</gene>
<evidence type="ECO:0000313" key="3">
    <source>
        <dbReference type="EMBL" id="RKF34724.1"/>
    </source>
</evidence>
<comment type="caution">
    <text evidence="3">The sequence shown here is derived from an EMBL/GenBank/DDBJ whole genome shotgun (WGS) entry which is preliminary data.</text>
</comment>
<feature type="transmembrane region" description="Helical" evidence="1">
    <location>
        <begin position="73"/>
        <end position="94"/>
    </location>
</feature>
<reference evidence="3 4" key="1">
    <citation type="submission" date="2016-07" db="EMBL/GenBank/DDBJ databases">
        <title>Genome analysis of Sphingobacterium siyangense T12B17.</title>
        <authorList>
            <person name="Xu D."/>
            <person name="Su Y."/>
            <person name="Zheng S."/>
        </authorList>
    </citation>
    <scope>NUCLEOTIDE SEQUENCE [LARGE SCALE GENOMIC DNA]</scope>
    <source>
        <strain evidence="3 4">T12B17</strain>
    </source>
</reference>
<keyword evidence="1" id="KW-1133">Transmembrane helix</keyword>
<proteinExistence type="predicted"/>
<protein>
    <recommendedName>
        <fullName evidence="2">CAAX prenyl protease 2/Lysostaphin resistance protein A-like domain-containing protein</fullName>
    </recommendedName>
</protein>
<keyword evidence="4" id="KW-1185">Reference proteome</keyword>
<dbReference type="EMBL" id="MCAQ01000023">
    <property type="protein sequence ID" value="RKF34724.1"/>
    <property type="molecule type" value="Genomic_DNA"/>
</dbReference>
<keyword evidence="1" id="KW-0812">Transmembrane</keyword>
<evidence type="ECO:0000259" key="2">
    <source>
        <dbReference type="Pfam" id="PF02517"/>
    </source>
</evidence>
<evidence type="ECO:0000256" key="1">
    <source>
        <dbReference type="SAM" id="Phobius"/>
    </source>
</evidence>
<feature type="transmembrane region" description="Helical" evidence="1">
    <location>
        <begin position="146"/>
        <end position="167"/>
    </location>
</feature>
<evidence type="ECO:0000313" key="4">
    <source>
        <dbReference type="Proteomes" id="UP000286402"/>
    </source>
</evidence>
<sequence length="260" mass="28998">MKNALTYFKVMLFYLCSMVLFAISNAICKAGKLPELFSLMLATALTVGLVYIFKRWDKISFSKIGLGFKKSDISKFFIGLCVGLLMVGTMTLLIVNLSQIEFKRSATFQLSQFALYIPLFLFVGLREELVFRTYMLWRLKDKIGPVLGLLCVIVIFIIEHIIAGSTLKNSLIGSGFGALLFGIATLKTGNIALSTGLHFAWNSLHWMLGYKDNTGLFNEIVPKGFEGQGELVAYTAYAVVMLLGIFIVSRLFKSQKAFTQ</sequence>